<evidence type="ECO:0000313" key="1">
    <source>
        <dbReference type="EMBL" id="NYE19456.1"/>
    </source>
</evidence>
<sequence length="173" mass="19012">MTDNSPNELDRPSELFYAIQGLPDWREVFSDVTDPNWSPIHRQAGSLLSTILVATDEGRSIVAVAGELYGEKGYLAAVTTTGVVYADCNPITHQRLEFSVTLHPFSDVEEVTINADHVYFRGTEESPRHRRLTMALKVAGRTATFKSHGVTPLTTGDDVFAAMKTVRDGRASS</sequence>
<comment type="caution">
    <text evidence="1">The sequence shown here is derived from an EMBL/GenBank/DDBJ whole genome shotgun (WGS) entry which is preliminary data.</text>
</comment>
<proteinExistence type="predicted"/>
<keyword evidence="2" id="KW-1185">Reference proteome</keyword>
<accession>A0A7Y9GMZ5</accession>
<name>A0A7Y9GMZ5_9MICO</name>
<gene>
    <name evidence="1" type="ORF">BJ991_001484</name>
</gene>
<evidence type="ECO:0000313" key="2">
    <source>
        <dbReference type="Proteomes" id="UP000576969"/>
    </source>
</evidence>
<dbReference type="Proteomes" id="UP000576969">
    <property type="component" value="Unassembled WGS sequence"/>
</dbReference>
<organism evidence="1 2">
    <name type="scientific">Microbacterium immunditiarum</name>
    <dbReference type="NCBI Taxonomy" id="337480"/>
    <lineage>
        <taxon>Bacteria</taxon>
        <taxon>Bacillati</taxon>
        <taxon>Actinomycetota</taxon>
        <taxon>Actinomycetes</taxon>
        <taxon>Micrococcales</taxon>
        <taxon>Microbacteriaceae</taxon>
        <taxon>Microbacterium</taxon>
    </lineage>
</organism>
<dbReference type="AlphaFoldDB" id="A0A7Y9GMZ5"/>
<protein>
    <submittedName>
        <fullName evidence="1">Uncharacterized protein</fullName>
    </submittedName>
</protein>
<dbReference type="RefSeq" id="WP_179488817.1">
    <property type="nucleotide sequence ID" value="NZ_JACCBV010000001.1"/>
</dbReference>
<dbReference type="EMBL" id="JACCBV010000001">
    <property type="protein sequence ID" value="NYE19456.1"/>
    <property type="molecule type" value="Genomic_DNA"/>
</dbReference>
<reference evidence="1 2" key="1">
    <citation type="submission" date="2020-07" db="EMBL/GenBank/DDBJ databases">
        <title>Sequencing the genomes of 1000 actinobacteria strains.</title>
        <authorList>
            <person name="Klenk H.-P."/>
        </authorList>
    </citation>
    <scope>NUCLEOTIDE SEQUENCE [LARGE SCALE GENOMIC DNA]</scope>
    <source>
        <strain evidence="1 2">DSM 24662</strain>
    </source>
</reference>